<feature type="region of interest" description="Disordered" evidence="1">
    <location>
        <begin position="155"/>
        <end position="181"/>
    </location>
</feature>
<protein>
    <recommendedName>
        <fullName evidence="4">SprT-like domain-containing protein</fullName>
    </recommendedName>
</protein>
<gene>
    <name evidence="2" type="ORF">F5544_28955</name>
</gene>
<evidence type="ECO:0000313" key="3">
    <source>
        <dbReference type="Proteomes" id="UP000503540"/>
    </source>
</evidence>
<feature type="region of interest" description="Disordered" evidence="1">
    <location>
        <begin position="218"/>
        <end position="246"/>
    </location>
</feature>
<dbReference type="AlphaFoldDB" id="A0A6G9YKS6"/>
<keyword evidence="3" id="KW-1185">Reference proteome</keyword>
<accession>A0A6G9YKS6</accession>
<evidence type="ECO:0008006" key="4">
    <source>
        <dbReference type="Google" id="ProtNLM"/>
    </source>
</evidence>
<dbReference type="Proteomes" id="UP000503540">
    <property type="component" value="Chromosome"/>
</dbReference>
<name>A0A6G9YKS6_9NOCA</name>
<organism evidence="2 3">
    <name type="scientific">Nocardia arthritidis</name>
    <dbReference type="NCBI Taxonomy" id="228602"/>
    <lineage>
        <taxon>Bacteria</taxon>
        <taxon>Bacillati</taxon>
        <taxon>Actinomycetota</taxon>
        <taxon>Actinomycetes</taxon>
        <taxon>Mycobacteriales</taxon>
        <taxon>Nocardiaceae</taxon>
        <taxon>Nocardia</taxon>
    </lineage>
</organism>
<dbReference type="KEGG" id="nah:F5544_28955"/>
<dbReference type="EMBL" id="CP046172">
    <property type="protein sequence ID" value="QIS13636.1"/>
    <property type="molecule type" value="Genomic_DNA"/>
</dbReference>
<proteinExistence type="predicted"/>
<reference evidence="2 3" key="1">
    <citation type="journal article" date="2019" name="ACS Chem. Biol.">
        <title>Identification and Mobilization of a Cryptic Antibiotic Biosynthesis Gene Locus from a Human-Pathogenic Nocardia Isolate.</title>
        <authorList>
            <person name="Herisse M."/>
            <person name="Ishida K."/>
            <person name="Porter J.L."/>
            <person name="Howden B."/>
            <person name="Hertweck C."/>
            <person name="Stinear T.P."/>
            <person name="Pidot S.J."/>
        </authorList>
    </citation>
    <scope>NUCLEOTIDE SEQUENCE [LARGE SCALE GENOMIC DNA]</scope>
    <source>
        <strain evidence="2 3">AUSMDU00012717</strain>
    </source>
</reference>
<evidence type="ECO:0000256" key="1">
    <source>
        <dbReference type="SAM" id="MobiDB-lite"/>
    </source>
</evidence>
<sequence length="246" mass="26780">MSTVARSLVSAIESVWTRLRERHPDVPDMVVAMASGHLGRGIRLGHFDPDRWVQGSEPMSELFIGFEGFAGGARDVLGILLHQAAHGAARTRGVADTSRAGAYHNGKFRNIAREFGLTVDRSANCGWSETHVPDTTAIQYEREITTLAAAIVAQRRGDHDPLDDADDEDDGGDAREKAPRNGRALVCTCSPARRVRAHKKTIDAGPILCGVCHQPFAPQTDRNSLTHKRLPRSGQPGQPEQEEHAS</sequence>
<evidence type="ECO:0000313" key="2">
    <source>
        <dbReference type="EMBL" id="QIS13636.1"/>
    </source>
</evidence>
<dbReference type="RefSeq" id="WP_174867432.1">
    <property type="nucleotide sequence ID" value="NZ_CP046172.1"/>
</dbReference>